<sequence length="511" mass="56802">MNNRVYKFVLPLLGLWLVGWIVLSWAAIQDDALIHLRYADNLFRTHLITYDGVHPSYGASSLLYVHLLAFLRGFITSPNLPRGVSSFMHLLLFLGTAFILLKFIPRESARARLLSVALLCILVMPSAVRWLDDGMETGFALCFVALLCVFAFRQTRCKAPTALQYLSFTVLAFFMVLLRTELSFLCGIVFLILAWKQIFSGSKPSSRWWSAILHSSHVLLGSLLALAFIVWRMHALLPDTALAKSSGIPTWQAFSTAATVLGGALTFGVGLLLLWLLTLILLFRAGTLSIPTLFANIVFPAVLALSALRGQEIQGARYLVWAYFFSTLWNLLELGSIDSDRPPVNQSYPLIYGFFVVLLLMLPIECKVMYRVLSTRVRTMKEFQGQHLDVLQGKQGIASDVGYIGYFSKANICDMAGLVNGRAAARLNKDERLAACVATRPDFIFGNVSQLKTISNFMPIESWQVCTHYDFGNVRTPDTHYLLLPEATAAETCKAIAGSSTFPLASLFTQP</sequence>
<evidence type="ECO:0008006" key="4">
    <source>
        <dbReference type="Google" id="ProtNLM"/>
    </source>
</evidence>
<dbReference type="RefSeq" id="WP_348267014.1">
    <property type="nucleotide sequence ID" value="NZ_CP121194.1"/>
</dbReference>
<dbReference type="EMBL" id="CP121195">
    <property type="protein sequence ID" value="XBH12789.1"/>
    <property type="molecule type" value="Genomic_DNA"/>
</dbReference>
<evidence type="ECO:0000313" key="3">
    <source>
        <dbReference type="EMBL" id="XBH12789.1"/>
    </source>
</evidence>
<organism evidence="2">
    <name type="scientific">Edaphobacter paludis</name>
    <dbReference type="NCBI Taxonomy" id="3035702"/>
    <lineage>
        <taxon>Bacteria</taxon>
        <taxon>Pseudomonadati</taxon>
        <taxon>Acidobacteriota</taxon>
        <taxon>Terriglobia</taxon>
        <taxon>Terriglobales</taxon>
        <taxon>Acidobacteriaceae</taxon>
        <taxon>Edaphobacter</taxon>
    </lineage>
</organism>
<evidence type="ECO:0000313" key="2">
    <source>
        <dbReference type="EMBL" id="XBH09504.1"/>
    </source>
</evidence>
<accession>A0AAU7CWZ2</accession>
<evidence type="ECO:0000256" key="1">
    <source>
        <dbReference type="SAM" id="Phobius"/>
    </source>
</evidence>
<gene>
    <name evidence="2" type="ORF">P4G45_13560</name>
    <name evidence="3" type="ORF">P8936_13970</name>
</gene>
<feature type="transmembrane region" description="Helical" evidence="1">
    <location>
        <begin position="86"/>
        <end position="104"/>
    </location>
</feature>
<accession>A0AAU7D664</accession>
<reference evidence="2" key="1">
    <citation type="submission" date="2023-03" db="EMBL/GenBank/DDBJ databases">
        <title>Edaphobacter sp.</title>
        <authorList>
            <person name="Huber K.J."/>
            <person name="Papendorf J."/>
            <person name="Pilke C."/>
            <person name="Bunk B."/>
            <person name="Sproeer C."/>
            <person name="Pester M."/>
        </authorList>
    </citation>
    <scope>NUCLEOTIDE SEQUENCE</scope>
    <source>
        <strain evidence="2">DSM 109919</strain>
        <strain evidence="3">DSM 109920</strain>
    </source>
</reference>
<name>A0AAU7CWZ2_9BACT</name>
<proteinExistence type="predicted"/>
<feature type="transmembrane region" description="Helical" evidence="1">
    <location>
        <begin position="320"/>
        <end position="337"/>
    </location>
</feature>
<feature type="transmembrane region" description="Helical" evidence="1">
    <location>
        <begin position="137"/>
        <end position="153"/>
    </location>
</feature>
<dbReference type="EMBL" id="CP121194">
    <property type="protein sequence ID" value="XBH09504.1"/>
    <property type="molecule type" value="Genomic_DNA"/>
</dbReference>
<keyword evidence="1" id="KW-1133">Transmembrane helix</keyword>
<feature type="transmembrane region" description="Helical" evidence="1">
    <location>
        <begin position="251"/>
        <end position="282"/>
    </location>
</feature>
<keyword evidence="1" id="KW-0472">Membrane</keyword>
<keyword evidence="1" id="KW-0812">Transmembrane</keyword>
<feature type="transmembrane region" description="Helical" evidence="1">
    <location>
        <begin position="288"/>
        <end position="308"/>
    </location>
</feature>
<feature type="transmembrane region" description="Helical" evidence="1">
    <location>
        <begin position="349"/>
        <end position="370"/>
    </location>
</feature>
<feature type="transmembrane region" description="Helical" evidence="1">
    <location>
        <begin position="207"/>
        <end position="231"/>
    </location>
</feature>
<protein>
    <recommendedName>
        <fullName evidence="4">Glycosyltransferase RgtA/B/C/D-like domain-containing protein</fullName>
    </recommendedName>
</protein>
<feature type="transmembrane region" description="Helical" evidence="1">
    <location>
        <begin position="111"/>
        <end position="131"/>
    </location>
</feature>
<feature type="transmembrane region" description="Helical" evidence="1">
    <location>
        <begin position="165"/>
        <end position="195"/>
    </location>
</feature>
<dbReference type="AlphaFoldDB" id="A0AAU7CWZ2"/>
<dbReference type="KEGG" id="epl:P4G45_13560"/>